<keyword evidence="4 6" id="KW-0663">Pyridoxal phosphate</keyword>
<dbReference type="Proteomes" id="UP000708208">
    <property type="component" value="Unassembled WGS sequence"/>
</dbReference>
<dbReference type="EMBL" id="CAJVCH010368908">
    <property type="protein sequence ID" value="CAG7816387.1"/>
    <property type="molecule type" value="Genomic_DNA"/>
</dbReference>
<name>A0A8J2PBC2_9HEXA</name>
<dbReference type="GO" id="GO:0005737">
    <property type="term" value="C:cytoplasm"/>
    <property type="evidence" value="ECO:0007669"/>
    <property type="project" value="TreeGrafter"/>
</dbReference>
<gene>
    <name evidence="7" type="ORF">AFUS01_LOCUS27010</name>
</gene>
<dbReference type="PROSITE" id="PS00392">
    <property type="entry name" value="DDC_GAD_HDC_YDC"/>
    <property type="match status" value="1"/>
</dbReference>
<evidence type="ECO:0000313" key="7">
    <source>
        <dbReference type="EMBL" id="CAG7816387.1"/>
    </source>
</evidence>
<reference evidence="7" key="1">
    <citation type="submission" date="2021-06" db="EMBL/GenBank/DDBJ databases">
        <authorList>
            <person name="Hodson N. C."/>
            <person name="Mongue J. A."/>
            <person name="Jaron S. K."/>
        </authorList>
    </citation>
    <scope>NUCLEOTIDE SEQUENCE</scope>
</reference>
<evidence type="ECO:0000256" key="1">
    <source>
        <dbReference type="ARBA" id="ARBA00001933"/>
    </source>
</evidence>
<keyword evidence="5" id="KW-0456">Lyase</keyword>
<evidence type="ECO:0008006" key="9">
    <source>
        <dbReference type="Google" id="ProtNLM"/>
    </source>
</evidence>
<dbReference type="GO" id="GO:0016831">
    <property type="term" value="F:carboxy-lyase activity"/>
    <property type="evidence" value="ECO:0007669"/>
    <property type="project" value="UniProtKB-KW"/>
</dbReference>
<dbReference type="FunFam" id="1.20.1340.10:FF:000001">
    <property type="entry name" value="Histidine decarboxylase"/>
    <property type="match status" value="1"/>
</dbReference>
<dbReference type="FunFam" id="3.40.640.10:FF:000025">
    <property type="entry name" value="Histidine decarboxylase"/>
    <property type="match status" value="1"/>
</dbReference>
<protein>
    <recommendedName>
        <fullName evidence="9">Tyrosine decarboxylase</fullName>
    </recommendedName>
</protein>
<dbReference type="FunFam" id="3.90.1150.10:FF:000018">
    <property type="entry name" value="Histidine decarboxylase"/>
    <property type="match status" value="1"/>
</dbReference>
<evidence type="ECO:0000313" key="8">
    <source>
        <dbReference type="Proteomes" id="UP000708208"/>
    </source>
</evidence>
<dbReference type="GO" id="GO:0030170">
    <property type="term" value="F:pyridoxal phosphate binding"/>
    <property type="evidence" value="ECO:0007669"/>
    <property type="project" value="InterPro"/>
</dbReference>
<dbReference type="CDD" id="cd06450">
    <property type="entry name" value="DOPA_deC_like"/>
    <property type="match status" value="1"/>
</dbReference>
<dbReference type="PANTHER" id="PTHR11999:SF70">
    <property type="entry name" value="MIP05841P"/>
    <property type="match status" value="1"/>
</dbReference>
<comment type="caution">
    <text evidence="7">The sequence shown here is derived from an EMBL/GenBank/DDBJ whole genome shotgun (WGS) entry which is preliminary data.</text>
</comment>
<sequence length="593" mass="67091">MDSKEFRERGRELIEYVANYAETIEKRRVTPNIEPGYLKELIPLVAPENPDQWDDLMKDVEDKIMIGMTHWQHPRFHAYFPSGNSYPSILADILGDALGCIGFSWAAGPACTELETVVLDWVGQMMGLPMDFLALNESGKGGGVIQTSASECILVSILAARAQAIKKLKSQYPDEEEGFLLSKLMAYCSKEAHSCVEKGAMISFVKLRILEPDDNFSLRGSTLRKAMEEDKKNGLLPFFVSLTVGTTSCCSVDNLQEIGPICEEFDAWLHVDAAYAGAAMICPEFRHLFQGIEKASSLNTNPNKWMLTNFDCSCYWVKDRFKLTQALTVDPLYLKHNFDQKSIDYRHWGVPLSRRFRSLKLWFVIRMYGVEGLRKYIREHCRLAKIFENLVREDQRFQVMNKVQMGLVCFRLKGSNGLNQKLLSLINASGKLHMVPASLNDKYVIRFCVCRETATEADMEYAWNVIKEYAQDVSLLYKDQDTQVPPSPVDSTSDENRRPSKEIEELYNALAQGRRFSLARSTSSINEVIQRASVDLVNDGNLQHRSRRGSLFPVSSFVDDFAGSECDPRSRSASLAFVPIAEACGDNPDNEDK</sequence>
<dbReference type="GO" id="GO:0019752">
    <property type="term" value="P:carboxylic acid metabolic process"/>
    <property type="evidence" value="ECO:0007669"/>
    <property type="project" value="InterPro"/>
</dbReference>
<dbReference type="OrthoDB" id="639767at2759"/>
<accession>A0A8J2PBC2</accession>
<dbReference type="InterPro" id="IPR021115">
    <property type="entry name" value="Pyridoxal-P_BS"/>
</dbReference>
<evidence type="ECO:0000256" key="3">
    <source>
        <dbReference type="ARBA" id="ARBA00022793"/>
    </source>
</evidence>
<evidence type="ECO:0000256" key="4">
    <source>
        <dbReference type="ARBA" id="ARBA00022898"/>
    </source>
</evidence>
<keyword evidence="8" id="KW-1185">Reference proteome</keyword>
<feature type="modified residue" description="N6-(pyridoxal phosphate)lysine" evidence="6">
    <location>
        <position position="304"/>
    </location>
</feature>
<proteinExistence type="inferred from homology"/>
<dbReference type="AlphaFoldDB" id="A0A8J2PBC2"/>
<evidence type="ECO:0000256" key="5">
    <source>
        <dbReference type="ARBA" id="ARBA00023239"/>
    </source>
</evidence>
<keyword evidence="3" id="KW-0210">Decarboxylase</keyword>
<dbReference type="InterPro" id="IPR002129">
    <property type="entry name" value="PyrdxlP-dep_de-COase"/>
</dbReference>
<dbReference type="InterPro" id="IPR010977">
    <property type="entry name" value="Aromatic_deC"/>
</dbReference>
<evidence type="ECO:0000256" key="6">
    <source>
        <dbReference type="PIRSR" id="PIRSR602129-50"/>
    </source>
</evidence>
<comment type="similarity">
    <text evidence="2">Belongs to the group II decarboxylase family.</text>
</comment>
<organism evidence="7 8">
    <name type="scientific">Allacma fusca</name>
    <dbReference type="NCBI Taxonomy" id="39272"/>
    <lineage>
        <taxon>Eukaryota</taxon>
        <taxon>Metazoa</taxon>
        <taxon>Ecdysozoa</taxon>
        <taxon>Arthropoda</taxon>
        <taxon>Hexapoda</taxon>
        <taxon>Collembola</taxon>
        <taxon>Symphypleona</taxon>
        <taxon>Sminthuridae</taxon>
        <taxon>Allacma</taxon>
    </lineage>
</organism>
<comment type="cofactor">
    <cofactor evidence="1 6">
        <name>pyridoxal 5'-phosphate</name>
        <dbReference type="ChEBI" id="CHEBI:597326"/>
    </cofactor>
</comment>
<dbReference type="Pfam" id="PF00282">
    <property type="entry name" value="Pyridoxal_deC"/>
    <property type="match status" value="1"/>
</dbReference>
<dbReference type="PANTHER" id="PTHR11999">
    <property type="entry name" value="GROUP II PYRIDOXAL-5-PHOSPHATE DECARBOXYLASE"/>
    <property type="match status" value="1"/>
</dbReference>
<evidence type="ECO:0000256" key="2">
    <source>
        <dbReference type="ARBA" id="ARBA00009533"/>
    </source>
</evidence>